<dbReference type="AlphaFoldDB" id="A0A0A8ZN90"/>
<accession>A0A0A8ZN90</accession>
<dbReference type="EMBL" id="GBRH01259695">
    <property type="protein sequence ID" value="JAD38200.1"/>
    <property type="molecule type" value="Transcribed_RNA"/>
</dbReference>
<proteinExistence type="predicted"/>
<reference evidence="1" key="1">
    <citation type="submission" date="2014-09" db="EMBL/GenBank/DDBJ databases">
        <authorList>
            <person name="Magalhaes I.L.F."/>
            <person name="Oliveira U."/>
            <person name="Santos F.R."/>
            <person name="Vidigal T.H.D.A."/>
            <person name="Brescovit A.D."/>
            <person name="Santos A.J."/>
        </authorList>
    </citation>
    <scope>NUCLEOTIDE SEQUENCE</scope>
    <source>
        <tissue evidence="1">Shoot tissue taken approximately 20 cm above the soil surface</tissue>
    </source>
</reference>
<reference evidence="1" key="2">
    <citation type="journal article" date="2015" name="Data Brief">
        <title>Shoot transcriptome of the giant reed, Arundo donax.</title>
        <authorList>
            <person name="Barrero R.A."/>
            <person name="Guerrero F.D."/>
            <person name="Moolhuijzen P."/>
            <person name="Goolsby J.A."/>
            <person name="Tidwell J."/>
            <person name="Bellgard S.E."/>
            <person name="Bellgard M.I."/>
        </authorList>
    </citation>
    <scope>NUCLEOTIDE SEQUENCE</scope>
    <source>
        <tissue evidence="1">Shoot tissue taken approximately 20 cm above the soil surface</tissue>
    </source>
</reference>
<organism evidence="1">
    <name type="scientific">Arundo donax</name>
    <name type="common">Giant reed</name>
    <name type="synonym">Donax arundinaceus</name>
    <dbReference type="NCBI Taxonomy" id="35708"/>
    <lineage>
        <taxon>Eukaryota</taxon>
        <taxon>Viridiplantae</taxon>
        <taxon>Streptophyta</taxon>
        <taxon>Embryophyta</taxon>
        <taxon>Tracheophyta</taxon>
        <taxon>Spermatophyta</taxon>
        <taxon>Magnoliopsida</taxon>
        <taxon>Liliopsida</taxon>
        <taxon>Poales</taxon>
        <taxon>Poaceae</taxon>
        <taxon>PACMAD clade</taxon>
        <taxon>Arundinoideae</taxon>
        <taxon>Arundineae</taxon>
        <taxon>Arundo</taxon>
    </lineage>
</organism>
<evidence type="ECO:0000313" key="1">
    <source>
        <dbReference type="EMBL" id="JAD38200.1"/>
    </source>
</evidence>
<name>A0A0A8ZN90_ARUDO</name>
<sequence>MFIFSNDVREKWITTTKIVSADSPPFHFTGGQQ</sequence>
<protein>
    <submittedName>
        <fullName evidence="1">Uncharacterized protein</fullName>
    </submittedName>
</protein>